<evidence type="ECO:0000256" key="2">
    <source>
        <dbReference type="ARBA" id="ARBA00022552"/>
    </source>
</evidence>
<evidence type="ECO:0000256" key="12">
    <source>
        <dbReference type="ARBA" id="ARBA00042372"/>
    </source>
</evidence>
<dbReference type="SUPFAM" id="SSF55120">
    <property type="entry name" value="Pseudouridine synthase"/>
    <property type="match status" value="1"/>
</dbReference>
<name>A0A221KHM4_VITFI</name>
<keyword evidence="18" id="KW-1185">Reference proteome</keyword>
<dbReference type="GO" id="GO:0008033">
    <property type="term" value="P:tRNA processing"/>
    <property type="evidence" value="ECO:0007669"/>
    <property type="project" value="UniProtKB-KW"/>
</dbReference>
<evidence type="ECO:0000256" key="1">
    <source>
        <dbReference type="ARBA" id="ARBA00010876"/>
    </source>
</evidence>
<evidence type="ECO:0000259" key="16">
    <source>
        <dbReference type="Pfam" id="PF00849"/>
    </source>
</evidence>
<evidence type="ECO:0000313" key="17">
    <source>
        <dbReference type="EMBL" id="ASM78429.1"/>
    </source>
</evidence>
<dbReference type="InterPro" id="IPR006145">
    <property type="entry name" value="PsdUridine_synth_RsuA/RluA"/>
</dbReference>
<evidence type="ECO:0000256" key="11">
    <source>
        <dbReference type="ARBA" id="ARBA00041266"/>
    </source>
</evidence>
<evidence type="ECO:0000313" key="18">
    <source>
        <dbReference type="Proteomes" id="UP000199729"/>
    </source>
</evidence>
<dbReference type="InterPro" id="IPR050188">
    <property type="entry name" value="RluA_PseudoU_synthase"/>
</dbReference>
<keyword evidence="2" id="KW-0698">rRNA processing</keyword>
<gene>
    <name evidence="17" type="ORF">VITFI_CDS2652</name>
</gene>
<evidence type="ECO:0000256" key="7">
    <source>
        <dbReference type="ARBA" id="ARBA00037305"/>
    </source>
</evidence>
<comment type="similarity">
    <text evidence="1">Belongs to the pseudouridine synthase RluA family.</text>
</comment>
<dbReference type="InterPro" id="IPR020103">
    <property type="entry name" value="PsdUridine_synth_cat_dom_sf"/>
</dbReference>
<dbReference type="GO" id="GO:0003723">
    <property type="term" value="F:RNA binding"/>
    <property type="evidence" value="ECO:0007669"/>
    <property type="project" value="InterPro"/>
</dbReference>
<protein>
    <recommendedName>
        <fullName evidence="10">Dual-specificity RNA pseudouridine synthase RluA</fullName>
        <ecNumber evidence="8">5.4.99.28</ecNumber>
        <ecNumber evidence="9">5.4.99.29</ecNumber>
    </recommendedName>
    <alternativeName>
        <fullName evidence="11">23S rRNA pseudouridine(746) synthase</fullName>
    </alternativeName>
    <alternativeName>
        <fullName evidence="14">Ribosomal large subunit pseudouridine synthase A</fullName>
    </alternativeName>
    <alternativeName>
        <fullName evidence="13">rRNA pseudouridylate synthase A</fullName>
    </alternativeName>
    <alternativeName>
        <fullName evidence="15">rRNA-uridine isomerase A</fullName>
    </alternativeName>
    <alternativeName>
        <fullName evidence="12">tRNA pseudouridine(32) synthase</fullName>
    </alternativeName>
</protein>
<dbReference type="PANTHER" id="PTHR21600">
    <property type="entry name" value="MITOCHONDRIAL RNA PSEUDOURIDINE SYNTHASE"/>
    <property type="match status" value="1"/>
</dbReference>
<evidence type="ECO:0000256" key="8">
    <source>
        <dbReference type="ARBA" id="ARBA00038944"/>
    </source>
</evidence>
<dbReference type="GO" id="GO:0160151">
    <property type="term" value="F:tRNA pseudouridine(32) synthase activity"/>
    <property type="evidence" value="ECO:0007669"/>
    <property type="project" value="UniProtKB-EC"/>
</dbReference>
<organism evidence="17 18">
    <name type="scientific">Vitreoscilla filiformis</name>
    <dbReference type="NCBI Taxonomy" id="63"/>
    <lineage>
        <taxon>Bacteria</taxon>
        <taxon>Pseudomonadati</taxon>
        <taxon>Pseudomonadota</taxon>
        <taxon>Betaproteobacteria</taxon>
        <taxon>Neisseriales</taxon>
        <taxon>Neisseriaceae</taxon>
        <taxon>Vitreoscilla</taxon>
    </lineage>
</organism>
<keyword evidence="3" id="KW-0819">tRNA processing</keyword>
<dbReference type="GO" id="GO:0160142">
    <property type="term" value="F:23S rRNA pseudouridine(746) synthase activity"/>
    <property type="evidence" value="ECO:0007669"/>
    <property type="project" value="UniProtKB-EC"/>
</dbReference>
<evidence type="ECO:0000256" key="3">
    <source>
        <dbReference type="ARBA" id="ARBA00022694"/>
    </source>
</evidence>
<dbReference type="KEGG" id="vff:VITFI_CDS2652"/>
<feature type="domain" description="Pseudouridine synthase RsuA/RluA-like" evidence="16">
    <location>
        <begin position="19"/>
        <end position="165"/>
    </location>
</feature>
<evidence type="ECO:0000256" key="13">
    <source>
        <dbReference type="ARBA" id="ARBA00042844"/>
    </source>
</evidence>
<comment type="catalytic activity">
    <reaction evidence="6">
        <text>uridine(746) in 23S rRNA = pseudouridine(746) in 23S rRNA</text>
        <dbReference type="Rhea" id="RHEA:42548"/>
        <dbReference type="Rhea" id="RHEA-COMP:10109"/>
        <dbReference type="Rhea" id="RHEA-COMP:10110"/>
        <dbReference type="ChEBI" id="CHEBI:65314"/>
        <dbReference type="ChEBI" id="CHEBI:65315"/>
        <dbReference type="EC" id="5.4.99.29"/>
    </reaction>
</comment>
<dbReference type="EC" id="5.4.99.28" evidence="8"/>
<evidence type="ECO:0000256" key="15">
    <source>
        <dbReference type="ARBA" id="ARBA00043143"/>
    </source>
</evidence>
<dbReference type="PROSITE" id="PS01129">
    <property type="entry name" value="PSI_RLU"/>
    <property type="match status" value="1"/>
</dbReference>
<comment type="function">
    <text evidence="7">Dual specificity enzyme that catalyzes the synthesis of pseudouridine from uracil-746 in 23S ribosomal RNA and from uracil-32 in the anticodon stem and loop of transfer RNAs.</text>
</comment>
<dbReference type="InterPro" id="IPR006224">
    <property type="entry name" value="PsdUridine_synth_RluA-like_CS"/>
</dbReference>
<dbReference type="Pfam" id="PF00849">
    <property type="entry name" value="PseudoU_synth_2"/>
    <property type="match status" value="1"/>
</dbReference>
<comment type="catalytic activity">
    <reaction evidence="5">
        <text>uridine(32) in tRNA = pseudouridine(32) in tRNA</text>
        <dbReference type="Rhea" id="RHEA:42544"/>
        <dbReference type="Rhea" id="RHEA-COMP:10107"/>
        <dbReference type="Rhea" id="RHEA-COMP:10108"/>
        <dbReference type="ChEBI" id="CHEBI:65314"/>
        <dbReference type="ChEBI" id="CHEBI:65315"/>
        <dbReference type="EC" id="5.4.99.28"/>
    </reaction>
</comment>
<sequence length="216" mass="23419">MQAKVPAGLPPVVWLDEQMVAVDKPSGLLSVPGRGAEHADCVSARVQAVWADAAIVHRLDMGTSGVLVLGRGAQAQRALSRAFEQRQTDKVYEAVVSGLLADDAGEIDWPLICDWPNRPRQKIDPVLGKPSLTRWEVLARDPVHGTTRLRLKPVTGRSHQLRVHLMALGHPILGDELYAPPEVVAQAPRLLLHACTLSLPHPVSGVRVCLQAPVPF</sequence>
<dbReference type="EC" id="5.4.99.29" evidence="9"/>
<evidence type="ECO:0000256" key="14">
    <source>
        <dbReference type="ARBA" id="ARBA00042883"/>
    </source>
</evidence>
<dbReference type="GO" id="GO:0000455">
    <property type="term" value="P:enzyme-directed rRNA pseudouridine synthesis"/>
    <property type="evidence" value="ECO:0007669"/>
    <property type="project" value="TreeGrafter"/>
</dbReference>
<reference evidence="17 18" key="1">
    <citation type="submission" date="2017-07" db="EMBL/GenBank/DDBJ databases">
        <title>Complete Genome Sequence of the cosmetic ferment Vitreoscilla filiformis (ATCC15551).</title>
        <authorList>
            <person name="Contreras S."/>
            <person name="Sagory-Zalkind P."/>
            <person name="Blanquart H."/>
            <person name="Iltis A."/>
            <person name="Morand S.C."/>
        </authorList>
    </citation>
    <scope>NUCLEOTIDE SEQUENCE [LARGE SCALE GENOMIC DNA]</scope>
    <source>
        <strain evidence="17 18">ATCC 15551</strain>
    </source>
</reference>
<dbReference type="Gene3D" id="3.30.2350.10">
    <property type="entry name" value="Pseudouridine synthase"/>
    <property type="match status" value="1"/>
</dbReference>
<proteinExistence type="inferred from homology"/>
<evidence type="ECO:0000256" key="5">
    <source>
        <dbReference type="ARBA" id="ARBA00036184"/>
    </source>
</evidence>
<evidence type="ECO:0000256" key="9">
    <source>
        <dbReference type="ARBA" id="ARBA00038945"/>
    </source>
</evidence>
<dbReference type="Proteomes" id="UP000199729">
    <property type="component" value="Chromosome"/>
</dbReference>
<evidence type="ECO:0000256" key="10">
    <source>
        <dbReference type="ARBA" id="ARBA00039988"/>
    </source>
</evidence>
<dbReference type="AlphaFoldDB" id="A0A221KHM4"/>
<dbReference type="EMBL" id="CP022423">
    <property type="protein sequence ID" value="ASM78429.1"/>
    <property type="molecule type" value="Genomic_DNA"/>
</dbReference>
<keyword evidence="4" id="KW-0413">Isomerase</keyword>
<evidence type="ECO:0000256" key="6">
    <source>
        <dbReference type="ARBA" id="ARBA00036916"/>
    </source>
</evidence>
<dbReference type="CDD" id="cd02869">
    <property type="entry name" value="PseudoU_synth_RluA_like"/>
    <property type="match status" value="1"/>
</dbReference>
<accession>A0A221KHM4</accession>
<evidence type="ECO:0000256" key="4">
    <source>
        <dbReference type="ARBA" id="ARBA00023235"/>
    </source>
</evidence>
<dbReference type="PANTHER" id="PTHR21600:SF91">
    <property type="entry name" value="DUAL-SPECIFICITY RNA PSEUDOURIDINE SYNTHASE RLUA"/>
    <property type="match status" value="1"/>
</dbReference>